<dbReference type="InterPro" id="IPR001173">
    <property type="entry name" value="Glyco_trans_2-like"/>
</dbReference>
<sequence length="269" mass="30457">MPRSNSLMSAPLLSLIFVNYQSSSFLMKAIDSWRKPLKDIPFEVIIVNNDVEEQAQIAELARQEGVRVEQMGYNSGFGAASNRGAAIARGTWFFFLNPDTQYASGDGSSLLPIFAAYPRSFGGIKLQTPAGVTEAWSSGQFPTFGTLVGNHLWGALKRVSWERPTFTEIDWVSGAALLASRAAFEELGGFDEKYFLYFEDVDLAKRARKREIPVWYSPTLTVQHVGGGSHADHRVQKQSYYQSEQLYFEKYRPTWEKICLRYIQQLFFS</sequence>
<protein>
    <submittedName>
        <fullName evidence="2">Glycosyltransferase</fullName>
    </submittedName>
</protein>
<dbReference type="InterPro" id="IPR029044">
    <property type="entry name" value="Nucleotide-diphossugar_trans"/>
</dbReference>
<dbReference type="EMBL" id="SSDS01000052">
    <property type="protein sequence ID" value="TXG77154.1"/>
    <property type="molecule type" value="Genomic_DNA"/>
</dbReference>
<name>A0A5C7J7M1_9BACT</name>
<evidence type="ECO:0000313" key="3">
    <source>
        <dbReference type="Proteomes" id="UP000321026"/>
    </source>
</evidence>
<organism evidence="2 3">
    <name type="scientific">Candidatus Dojkabacteria bacterium</name>
    <dbReference type="NCBI Taxonomy" id="2099670"/>
    <lineage>
        <taxon>Bacteria</taxon>
        <taxon>Candidatus Dojkabacteria</taxon>
    </lineage>
</organism>
<dbReference type="GO" id="GO:0016740">
    <property type="term" value="F:transferase activity"/>
    <property type="evidence" value="ECO:0007669"/>
    <property type="project" value="UniProtKB-KW"/>
</dbReference>
<gene>
    <name evidence="2" type="ORF">E6Q11_03235</name>
</gene>
<dbReference type="Proteomes" id="UP000321026">
    <property type="component" value="Unassembled WGS sequence"/>
</dbReference>
<comment type="caution">
    <text evidence="2">The sequence shown here is derived from an EMBL/GenBank/DDBJ whole genome shotgun (WGS) entry which is preliminary data.</text>
</comment>
<evidence type="ECO:0000313" key="2">
    <source>
        <dbReference type="EMBL" id="TXG77154.1"/>
    </source>
</evidence>
<evidence type="ECO:0000259" key="1">
    <source>
        <dbReference type="Pfam" id="PF00535"/>
    </source>
</evidence>
<reference evidence="2 3" key="1">
    <citation type="submission" date="2018-09" db="EMBL/GenBank/DDBJ databases">
        <title>Metagenome Assembled Genomes from an Advanced Water Purification Facility.</title>
        <authorList>
            <person name="Stamps B.W."/>
            <person name="Spear J.R."/>
        </authorList>
    </citation>
    <scope>NUCLEOTIDE SEQUENCE [LARGE SCALE GENOMIC DNA]</scope>
    <source>
        <strain evidence="2">Bin_63_2</strain>
    </source>
</reference>
<accession>A0A5C7J7M1</accession>
<dbReference type="SUPFAM" id="SSF53448">
    <property type="entry name" value="Nucleotide-diphospho-sugar transferases"/>
    <property type="match status" value="1"/>
</dbReference>
<dbReference type="PANTHER" id="PTHR43179:SF7">
    <property type="entry name" value="RHAMNOSYLTRANSFERASE WBBL"/>
    <property type="match status" value="1"/>
</dbReference>
<dbReference type="PANTHER" id="PTHR43179">
    <property type="entry name" value="RHAMNOSYLTRANSFERASE WBBL"/>
    <property type="match status" value="1"/>
</dbReference>
<keyword evidence="2" id="KW-0808">Transferase</keyword>
<dbReference type="Gene3D" id="3.90.550.10">
    <property type="entry name" value="Spore Coat Polysaccharide Biosynthesis Protein SpsA, Chain A"/>
    <property type="match status" value="1"/>
</dbReference>
<dbReference type="AlphaFoldDB" id="A0A5C7J7M1"/>
<proteinExistence type="predicted"/>
<dbReference type="Pfam" id="PF00535">
    <property type="entry name" value="Glycos_transf_2"/>
    <property type="match status" value="1"/>
</dbReference>
<feature type="domain" description="Glycosyltransferase 2-like" evidence="1">
    <location>
        <begin position="14"/>
        <end position="123"/>
    </location>
</feature>